<dbReference type="STRING" id="49012.A0A0F7S7H5"/>
<protein>
    <submittedName>
        <fullName evidence="2">Uncharacterized protein</fullName>
    </submittedName>
</protein>
<gene>
    <name evidence="2" type="primary">SSCI51450.1</name>
</gene>
<accession>A0A0F7S7H5</accession>
<feature type="compositionally biased region" description="Polar residues" evidence="1">
    <location>
        <begin position="36"/>
        <end position="53"/>
    </location>
</feature>
<proteinExistence type="predicted"/>
<evidence type="ECO:0000256" key="1">
    <source>
        <dbReference type="SAM" id="MobiDB-lite"/>
    </source>
</evidence>
<organism evidence="2 3">
    <name type="scientific">Sporisorium scitamineum</name>
    <dbReference type="NCBI Taxonomy" id="49012"/>
    <lineage>
        <taxon>Eukaryota</taxon>
        <taxon>Fungi</taxon>
        <taxon>Dikarya</taxon>
        <taxon>Basidiomycota</taxon>
        <taxon>Ustilaginomycotina</taxon>
        <taxon>Ustilaginomycetes</taxon>
        <taxon>Ustilaginales</taxon>
        <taxon>Ustilaginaceae</taxon>
        <taxon>Sporisorium</taxon>
    </lineage>
</organism>
<name>A0A0F7S7H5_9BASI</name>
<evidence type="ECO:0000313" key="3">
    <source>
        <dbReference type="Proteomes" id="UP000242770"/>
    </source>
</evidence>
<keyword evidence="3" id="KW-1185">Reference proteome</keyword>
<reference evidence="3" key="1">
    <citation type="submission" date="2014-06" db="EMBL/GenBank/DDBJ databases">
        <authorList>
            <person name="Berkman P.J."/>
        </authorList>
    </citation>
    <scope>NUCLEOTIDE SEQUENCE [LARGE SCALE GENOMIC DNA]</scope>
</reference>
<feature type="non-terminal residue" evidence="2">
    <location>
        <position position="244"/>
    </location>
</feature>
<dbReference type="AlphaFoldDB" id="A0A0F7S7H5"/>
<dbReference type="EMBL" id="CCFA01003048">
    <property type="protein sequence ID" value="CDW98281.1"/>
    <property type="molecule type" value="Genomic_DNA"/>
</dbReference>
<evidence type="ECO:0000313" key="2">
    <source>
        <dbReference type="EMBL" id="CDW98281.1"/>
    </source>
</evidence>
<dbReference type="Proteomes" id="UP000242770">
    <property type="component" value="Unassembled WGS sequence"/>
</dbReference>
<sequence length="244" mass="26717">MSAAAIRSIAPTKRALARTRFPHVTKRASAQLARTFTSTSWQANPSPPSAQTSTDHEHSTSSNTHPDAATLLLLNTIPSIPQLKAERILQTLFPGPDSSFDARLFTAWNDVYDLASLHALSPEAVLQSLKSGQRVGGMETKQVRTQSRLSKDAERTALGKVTSIIETRLRHSYTVRRHLTHGMTQLSTLSPTTSRLHSIFPHATVLPNLPTPLPLLTMASRFVNGVLTHAATGWVDEDGPEWYA</sequence>
<feature type="region of interest" description="Disordered" evidence="1">
    <location>
        <begin position="36"/>
        <end position="65"/>
    </location>
</feature>